<feature type="transmembrane region" description="Helical" evidence="6">
    <location>
        <begin position="37"/>
        <end position="59"/>
    </location>
</feature>
<keyword evidence="2 6" id="KW-0812">Transmembrane</keyword>
<dbReference type="InterPro" id="IPR049326">
    <property type="entry name" value="Rhodopsin_dom_fungi"/>
</dbReference>
<dbReference type="OrthoDB" id="2496787at2759"/>
<gene>
    <name evidence="8" type="ORF">VMCG_10777</name>
</gene>
<organism evidence="8 9">
    <name type="scientific">Cytospora schulzeri</name>
    <dbReference type="NCBI Taxonomy" id="448051"/>
    <lineage>
        <taxon>Eukaryota</taxon>
        <taxon>Fungi</taxon>
        <taxon>Dikarya</taxon>
        <taxon>Ascomycota</taxon>
        <taxon>Pezizomycotina</taxon>
        <taxon>Sordariomycetes</taxon>
        <taxon>Sordariomycetidae</taxon>
        <taxon>Diaporthales</taxon>
        <taxon>Cytosporaceae</taxon>
        <taxon>Cytospora</taxon>
    </lineage>
</organism>
<dbReference type="EMBL" id="LKEA01000095">
    <property type="protein sequence ID" value="ROV87447.1"/>
    <property type="molecule type" value="Genomic_DNA"/>
</dbReference>
<dbReference type="Proteomes" id="UP000283895">
    <property type="component" value="Unassembled WGS sequence"/>
</dbReference>
<evidence type="ECO:0000256" key="1">
    <source>
        <dbReference type="ARBA" id="ARBA00004141"/>
    </source>
</evidence>
<accession>A0A423V9J9</accession>
<dbReference type="PANTHER" id="PTHR33048">
    <property type="entry name" value="PTH11-LIKE INTEGRAL MEMBRANE PROTEIN (AFU_ORTHOLOGUE AFUA_5G11245)"/>
    <property type="match status" value="1"/>
</dbReference>
<feature type="transmembrane region" description="Helical" evidence="6">
    <location>
        <begin position="71"/>
        <end position="91"/>
    </location>
</feature>
<dbReference type="InterPro" id="IPR052337">
    <property type="entry name" value="SAT4-like"/>
</dbReference>
<evidence type="ECO:0000256" key="2">
    <source>
        <dbReference type="ARBA" id="ARBA00022692"/>
    </source>
</evidence>
<keyword evidence="4 6" id="KW-0472">Membrane</keyword>
<evidence type="ECO:0000313" key="8">
    <source>
        <dbReference type="EMBL" id="ROV87447.1"/>
    </source>
</evidence>
<sequence>MSLGFFLFNIFQCTPIEYLWLQWDGEHEGHCIDTNKVTLSGGIIDLFLALIVLIIPLPYILRLKLPPHKKFATTVMFAWGICTIAIMGYRFTTLQVYDGGYNSNMNLSRNLSIDGIGVMLWSGLELDVALICACMPSVYPLFLRIIHYGRPPPSRPVPNRSVVTIGGSGGKLQGRFKKHGLWSSPSMTGLEETNLREDTGTQWPSGEYVELGERMAH</sequence>
<dbReference type="STRING" id="356882.A0A423V9J9"/>
<feature type="transmembrane region" description="Helical" evidence="6">
    <location>
        <begin position="128"/>
        <end position="146"/>
    </location>
</feature>
<comment type="caution">
    <text evidence="8">The sequence shown here is derived from an EMBL/GenBank/DDBJ whole genome shotgun (WGS) entry which is preliminary data.</text>
</comment>
<proteinExistence type="inferred from homology"/>
<evidence type="ECO:0000256" key="5">
    <source>
        <dbReference type="ARBA" id="ARBA00038359"/>
    </source>
</evidence>
<dbReference type="GO" id="GO:0016020">
    <property type="term" value="C:membrane"/>
    <property type="evidence" value="ECO:0007669"/>
    <property type="project" value="UniProtKB-SubCell"/>
</dbReference>
<comment type="similarity">
    <text evidence="5">Belongs to the SAT4 family.</text>
</comment>
<keyword evidence="9" id="KW-1185">Reference proteome</keyword>
<dbReference type="Pfam" id="PF20684">
    <property type="entry name" value="Fung_rhodopsin"/>
    <property type="match status" value="1"/>
</dbReference>
<comment type="subcellular location">
    <subcellularLocation>
        <location evidence="1">Membrane</location>
        <topology evidence="1">Multi-pass membrane protein</topology>
    </subcellularLocation>
</comment>
<evidence type="ECO:0000259" key="7">
    <source>
        <dbReference type="Pfam" id="PF20684"/>
    </source>
</evidence>
<evidence type="ECO:0000256" key="6">
    <source>
        <dbReference type="SAM" id="Phobius"/>
    </source>
</evidence>
<dbReference type="PANTHER" id="PTHR33048:SF143">
    <property type="entry name" value="EXTRACELLULAR MEMBRANE PROTEIN CFEM DOMAIN-CONTAINING PROTEIN-RELATED"/>
    <property type="match status" value="1"/>
</dbReference>
<evidence type="ECO:0000256" key="3">
    <source>
        <dbReference type="ARBA" id="ARBA00022989"/>
    </source>
</evidence>
<reference evidence="8 9" key="1">
    <citation type="submission" date="2015-09" db="EMBL/GenBank/DDBJ databases">
        <title>Host preference determinants of Valsa canker pathogens revealed by comparative genomics.</title>
        <authorList>
            <person name="Yin Z."/>
            <person name="Huang L."/>
        </authorList>
    </citation>
    <scope>NUCLEOTIDE SEQUENCE [LARGE SCALE GENOMIC DNA]</scope>
    <source>
        <strain evidence="8 9">03-1</strain>
    </source>
</reference>
<name>A0A423V9J9_9PEZI</name>
<feature type="domain" description="Rhodopsin" evidence="7">
    <location>
        <begin position="3"/>
        <end position="142"/>
    </location>
</feature>
<keyword evidence="3 6" id="KW-1133">Transmembrane helix</keyword>
<evidence type="ECO:0000256" key="4">
    <source>
        <dbReference type="ARBA" id="ARBA00023136"/>
    </source>
</evidence>
<protein>
    <recommendedName>
        <fullName evidence="7">Rhodopsin domain-containing protein</fullName>
    </recommendedName>
</protein>
<dbReference type="AlphaFoldDB" id="A0A423V9J9"/>
<evidence type="ECO:0000313" key="9">
    <source>
        <dbReference type="Proteomes" id="UP000283895"/>
    </source>
</evidence>